<gene>
    <name evidence="1" type="ORF">NEA10_00715</name>
</gene>
<organism evidence="1 2">
    <name type="scientific">Phormidium yuhuli AB48</name>
    <dbReference type="NCBI Taxonomy" id="2940671"/>
    <lineage>
        <taxon>Bacteria</taxon>
        <taxon>Bacillati</taxon>
        <taxon>Cyanobacteriota</taxon>
        <taxon>Cyanophyceae</taxon>
        <taxon>Oscillatoriophycideae</taxon>
        <taxon>Oscillatoriales</taxon>
        <taxon>Oscillatoriaceae</taxon>
        <taxon>Phormidium</taxon>
        <taxon>Phormidium yuhuli</taxon>
    </lineage>
</organism>
<name>A0ABY5AR25_9CYAN</name>
<sequence length="905" mass="102469">MLRLCEEIEGRSPNLEERYFSEIRPRLYENHGKHAQYGTRARRSLAEHLDSACQFVLTASRRAEWTEERRSHILAATAVHDLNKLDDQGRNVKTLARDRPFLEAQLHRACVAEFIRSDDDLELIRRLIERHSGHNVSDGMRFLPEDPDINRQAALLVAGDLFDLGIEEDQRIRKVETELTVALQRPYRLFKVRLTEDRGYFTALLLEACEQVLAANHLIPLAINPDGQLFLGEAFPEEDLAPAIARQWQRQIDAVFGANVAQLVQPSKDGIKIDDQAVQQNPDGALNQVDALLVKKAKGYKADKVAQDIQKYSSDAEAVRVAANLGLQPVSNAEEFAQSEALKCAYLSYRQADVSPQVAWDRIAEIVGLSPEQRQALEPFNAQYGRCLFAAKAVRGGLETIERAIEDSFEQRRSQGEESVSEDLIQAVRELLNLPQSQPFSGFDQLNAYIQANPRKRCSLGSMTGEISELKSPQMPPGTKVQSFSNRLPGGMSGDPKRRGDALSALSYQLMAVGSNFPKTVKQDPLYLHLALPPGSSLELRRIWRKCLQRIAETHEDGTVTVDELQLYRDHAVVFKANKVVGLAVPKRSQFVHGTVTIPILWGEVNSSLALLKSLRLGLEMSLALDMGFPLVVSSNLELKPSWDYFATVDGIPSSLRPLLGDGQYYRQGQLLKTENGQRLTAETVLLRLRCLGDLAIAISGLRKKDDCFYQLARATVRPITLYYVLLRWILREQDDPHLEHFWKKISTPLNQLLESLMSEEHQQVSDYLKRAAYLAESATLRGSSFRRTAQTEPFSDFLKAVRSKKSHLDWETMFAALVQQYHNRLDRIREYQVGATKYEQIKGFYDVLKKMFEDVYDCRPERLLTDGKTLEAAYLFFLQEARQKIKAEREKNPESEASPTSSET</sequence>
<keyword evidence="2" id="KW-1185">Reference proteome</keyword>
<dbReference type="RefSeq" id="WP_252663325.1">
    <property type="nucleotide sequence ID" value="NZ_CP098611.1"/>
</dbReference>
<proteinExistence type="predicted"/>
<dbReference type="Proteomes" id="UP001056708">
    <property type="component" value="Chromosome"/>
</dbReference>
<evidence type="ECO:0000313" key="1">
    <source>
        <dbReference type="EMBL" id="USR91297.1"/>
    </source>
</evidence>
<accession>A0ABY5AR25</accession>
<reference evidence="1" key="1">
    <citation type="submission" date="2022-06" db="EMBL/GenBank/DDBJ databases">
        <title>Genome sequence of Phormidium yuhuli AB48 isolated from an industrial photobioreactor environment.</title>
        <authorList>
            <person name="Qiu Y."/>
            <person name="Noonan A.J.C."/>
            <person name="Dofher K."/>
            <person name="Koch M."/>
            <person name="Kieft B."/>
            <person name="Lin X."/>
            <person name="Ziels R.M."/>
            <person name="Hallam S.J."/>
        </authorList>
    </citation>
    <scope>NUCLEOTIDE SEQUENCE</scope>
    <source>
        <strain evidence="1">AB48</strain>
    </source>
</reference>
<protein>
    <submittedName>
        <fullName evidence="1">CRISPR-associated protein Csc3</fullName>
    </submittedName>
</protein>
<dbReference type="EMBL" id="CP098611">
    <property type="protein sequence ID" value="USR91297.1"/>
    <property type="molecule type" value="Genomic_DNA"/>
</dbReference>
<evidence type="ECO:0000313" key="2">
    <source>
        <dbReference type="Proteomes" id="UP001056708"/>
    </source>
</evidence>